<evidence type="ECO:0000313" key="2">
    <source>
        <dbReference type="EMBL" id="BBU80756.1"/>
    </source>
</evidence>
<dbReference type="PANTHER" id="PTHR43252">
    <property type="entry name" value="TRANSCRIPTIONAL REGULATOR YQJI"/>
    <property type="match status" value="1"/>
</dbReference>
<reference evidence="2 3" key="1">
    <citation type="submission" date="2020-01" db="EMBL/GenBank/DDBJ databases">
        <title>Dynamics of blaIMP-6 dissemination in carbapenem resistant Enterobacteriacea isolated from regional surveillance in Osaka, Japan.</title>
        <authorList>
            <person name="Abe R."/>
            <person name="Akeda Y."/>
            <person name="Sugawara Y."/>
            <person name="Yamamoto N."/>
            <person name="Tomono K."/>
            <person name="Takeuchi D."/>
            <person name="Kawahara R."/>
            <person name="Hamada S."/>
        </authorList>
    </citation>
    <scope>NUCLEOTIDE SEQUENCE [LARGE SCALE GENOMIC DNA]</scope>
    <source>
        <strain evidence="2 3">E300</strain>
    </source>
</reference>
<feature type="domain" description="Transcription regulator PadR N-terminal" evidence="1">
    <location>
        <begin position="67"/>
        <end position="140"/>
    </location>
</feature>
<dbReference type="InterPro" id="IPR036388">
    <property type="entry name" value="WH-like_DNA-bd_sf"/>
</dbReference>
<evidence type="ECO:0000313" key="3">
    <source>
        <dbReference type="Proteomes" id="UP000467488"/>
    </source>
</evidence>
<dbReference type="Gene3D" id="1.10.10.10">
    <property type="entry name" value="Winged helix-like DNA-binding domain superfamily/Winged helix DNA-binding domain"/>
    <property type="match status" value="1"/>
</dbReference>
<dbReference type="SUPFAM" id="SSF46785">
    <property type="entry name" value="Winged helix' DNA-binding domain"/>
    <property type="match status" value="1"/>
</dbReference>
<dbReference type="InterPro" id="IPR036390">
    <property type="entry name" value="WH_DNA-bd_sf"/>
</dbReference>
<dbReference type="AlphaFoldDB" id="A0A8S0FLD7"/>
<name>A0A8S0FLD7_ECOLX</name>
<proteinExistence type="predicted"/>
<gene>
    <name evidence="2" type="primary">yqjI</name>
    <name evidence="2" type="ORF">EIMP300_21560</name>
</gene>
<organism evidence="2 3">
    <name type="scientific">Escherichia coli</name>
    <dbReference type="NCBI Taxonomy" id="562"/>
    <lineage>
        <taxon>Bacteria</taxon>
        <taxon>Pseudomonadati</taxon>
        <taxon>Pseudomonadota</taxon>
        <taxon>Gammaproteobacteria</taxon>
        <taxon>Enterobacterales</taxon>
        <taxon>Enterobacteriaceae</taxon>
        <taxon>Escherichia</taxon>
    </lineage>
</organism>
<dbReference type="Pfam" id="PF03551">
    <property type="entry name" value="PadR"/>
    <property type="match status" value="1"/>
</dbReference>
<dbReference type="InterPro" id="IPR005149">
    <property type="entry name" value="Tscrpt_reg_PadR_N"/>
</dbReference>
<dbReference type="PANTHER" id="PTHR43252:SF7">
    <property type="entry name" value="TRANSCRIPTIONAL REGULATOR YQJI"/>
    <property type="match status" value="1"/>
</dbReference>
<protein>
    <submittedName>
        <fullName evidence="2">Transcriptional regulator</fullName>
    </submittedName>
</protein>
<dbReference type="EMBL" id="AP022360">
    <property type="protein sequence ID" value="BBU80756.1"/>
    <property type="molecule type" value="Genomic_DNA"/>
</dbReference>
<sequence>MSHHHEGCCKHEGQPRHEGCCKGEKSEHEHCGHGHQHEHGQCCGGRHGRGGGRRQRFFGHGELRLVILDILSRDDSHGYEACRRLIKAIENLTQGNYTPSPGVIYPTLDFLQEQSLITIREEEGGKKQIALTEQGAQWLEENREQVEMIEERIKARCVGAALRQNPQMKRALDNFKAVLDLCVNQSDITDAQIKKIIAVIDRAAFDITQLD</sequence>
<evidence type="ECO:0000259" key="1">
    <source>
        <dbReference type="Pfam" id="PF03551"/>
    </source>
</evidence>
<dbReference type="Proteomes" id="UP000467488">
    <property type="component" value="Chromosome"/>
</dbReference>
<accession>A0A8S0FLD7</accession>